<evidence type="ECO:0000313" key="2">
    <source>
        <dbReference type="EMBL" id="MUL39070.1"/>
    </source>
</evidence>
<dbReference type="GO" id="GO:0051920">
    <property type="term" value="F:peroxiredoxin activity"/>
    <property type="evidence" value="ECO:0007669"/>
    <property type="project" value="InterPro"/>
</dbReference>
<keyword evidence="3" id="KW-1185">Reference proteome</keyword>
<dbReference type="Proteomes" id="UP000441797">
    <property type="component" value="Unassembled WGS sequence"/>
</dbReference>
<gene>
    <name evidence="2" type="ORF">BWI75_22905</name>
</gene>
<sequence length="239" mass="26867">MKKPDAPDFIKALNDLDPAFGNLAVQHMGEIWSRPGLTLKERAFISIVCDVCNQTLSTPFEYHIKMALENGATRQDVKEAVLHTVVYDASTKCLEAIAKLKELYAVFDKMGLYLTGDKVSHLEPAVNWVLDTDVKDRLLAFDSQYGDLVARHAGEIWSRSGLTPMERIYISLAGDVCQQTLSDSGPFPFHINLCLQNGLSREQVYEILLHLTIEAGFPKVWQAFNALKEHFVTLDQEKP</sequence>
<dbReference type="PANTHER" id="PTHR33570:SF2">
    <property type="entry name" value="CARBOXYMUCONOLACTONE DECARBOXYLASE-LIKE DOMAIN-CONTAINING PROTEIN"/>
    <property type="match status" value="1"/>
</dbReference>
<comment type="caution">
    <text evidence="2">The sequence shown here is derived from an EMBL/GenBank/DDBJ whole genome shotgun (WGS) entry which is preliminary data.</text>
</comment>
<dbReference type="OrthoDB" id="9802489at2"/>
<dbReference type="Pfam" id="PF02627">
    <property type="entry name" value="CMD"/>
    <property type="match status" value="2"/>
</dbReference>
<evidence type="ECO:0000259" key="1">
    <source>
        <dbReference type="Pfam" id="PF02627"/>
    </source>
</evidence>
<dbReference type="InterPro" id="IPR052512">
    <property type="entry name" value="4CMD/NDH-1_regulator"/>
</dbReference>
<dbReference type="PANTHER" id="PTHR33570">
    <property type="entry name" value="4-CARBOXYMUCONOLACTONE DECARBOXYLASE FAMILY PROTEIN"/>
    <property type="match status" value="1"/>
</dbReference>
<dbReference type="AlphaFoldDB" id="A0A6N8G0Z2"/>
<protein>
    <recommendedName>
        <fullName evidence="1">Carboxymuconolactone decarboxylase-like domain-containing protein</fullName>
    </recommendedName>
</protein>
<feature type="domain" description="Carboxymuconolactone decarboxylase-like" evidence="1">
    <location>
        <begin position="18"/>
        <end position="101"/>
    </location>
</feature>
<dbReference type="Gene3D" id="1.20.1290.10">
    <property type="entry name" value="AhpD-like"/>
    <property type="match status" value="2"/>
</dbReference>
<organism evidence="2 3">
    <name type="scientific">Gloeocapsopsis dulcis AAB1 = 1H9</name>
    <dbReference type="NCBI Taxonomy" id="1433147"/>
    <lineage>
        <taxon>Bacteria</taxon>
        <taxon>Bacillati</taxon>
        <taxon>Cyanobacteriota</taxon>
        <taxon>Cyanophyceae</taxon>
        <taxon>Oscillatoriophycideae</taxon>
        <taxon>Chroococcales</taxon>
        <taxon>Chroococcaceae</taxon>
        <taxon>Gloeocapsopsis</taxon>
        <taxon>Gloeocapsopsis dulcis</taxon>
    </lineage>
</organism>
<accession>A0A6N8G0Z2</accession>
<dbReference type="InterPro" id="IPR029032">
    <property type="entry name" value="AhpD-like"/>
</dbReference>
<dbReference type="RefSeq" id="WP_105221598.1">
    <property type="nucleotide sequence ID" value="NZ_CAWNSU010000104.1"/>
</dbReference>
<reference evidence="2 3" key="1">
    <citation type="journal article" date="2019" name="Front. Microbiol.">
        <title>Genomic Features for Desiccation Tolerance and Sugar Biosynthesis in the Extremophile Gloeocapsopsis sp. UTEX B3054.</title>
        <authorList>
            <person name="Urrejola C."/>
            <person name="Alcorta J."/>
            <person name="Salas L."/>
            <person name="Vasquez M."/>
            <person name="Polz M.F."/>
            <person name="Vicuna R."/>
            <person name="Diez B."/>
        </authorList>
    </citation>
    <scope>NUCLEOTIDE SEQUENCE [LARGE SCALE GENOMIC DNA]</scope>
    <source>
        <strain evidence="2 3">1H9</strain>
    </source>
</reference>
<dbReference type="SUPFAM" id="SSF69118">
    <property type="entry name" value="AhpD-like"/>
    <property type="match status" value="2"/>
</dbReference>
<feature type="domain" description="Carboxymuconolactone decarboxylase-like" evidence="1">
    <location>
        <begin position="147"/>
        <end position="229"/>
    </location>
</feature>
<name>A0A6N8G0Z2_9CHRO</name>
<dbReference type="EMBL" id="NAPY01000059">
    <property type="protein sequence ID" value="MUL39070.1"/>
    <property type="molecule type" value="Genomic_DNA"/>
</dbReference>
<evidence type="ECO:0000313" key="3">
    <source>
        <dbReference type="Proteomes" id="UP000441797"/>
    </source>
</evidence>
<proteinExistence type="predicted"/>
<dbReference type="InterPro" id="IPR003779">
    <property type="entry name" value="CMD-like"/>
</dbReference>